<dbReference type="InterPro" id="IPR020103">
    <property type="entry name" value="PsdUridine_synth_cat_dom_sf"/>
</dbReference>
<evidence type="ECO:0008006" key="4">
    <source>
        <dbReference type="Google" id="ProtNLM"/>
    </source>
</evidence>
<dbReference type="SUPFAM" id="SSF55120">
    <property type="entry name" value="Pseudouridine synthase"/>
    <property type="match status" value="1"/>
</dbReference>
<protein>
    <recommendedName>
        <fullName evidence="4">tRNA pseudouridine synthase</fullName>
    </recommendedName>
</protein>
<dbReference type="InterPro" id="IPR001406">
    <property type="entry name" value="PsdUridine_synth_TruA"/>
</dbReference>
<dbReference type="EMBL" id="BLLK01000058">
    <property type="protein sequence ID" value="GFH57504.1"/>
    <property type="molecule type" value="Genomic_DNA"/>
</dbReference>
<dbReference type="GO" id="GO:0009982">
    <property type="term" value="F:pseudouridine synthase activity"/>
    <property type="evidence" value="ECO:0007669"/>
    <property type="project" value="InterPro"/>
</dbReference>
<dbReference type="GO" id="GO:0003723">
    <property type="term" value="F:RNA binding"/>
    <property type="evidence" value="ECO:0007669"/>
    <property type="project" value="InterPro"/>
</dbReference>
<dbReference type="PANTHER" id="PTHR11142">
    <property type="entry name" value="PSEUDOURIDYLATE SYNTHASE"/>
    <property type="match status" value="1"/>
</dbReference>
<comment type="caution">
    <text evidence="2">The sequence shown here is derived from an EMBL/GenBank/DDBJ whole genome shotgun (WGS) entry which is preliminary data.</text>
</comment>
<dbReference type="InterPro" id="IPR020095">
    <property type="entry name" value="PsdUridine_synth_TruA_C"/>
</dbReference>
<sequence>MSPNNSDTNPEESLLDRRLRELFAESDSELFHTTRSIMDTFMQNEQSFTPILRYKDGDVENLFTREEESYYDLFEPLYGERRKVPIELSDKEEVNSSRRGQSFKISLAYKGEMFCGWQIQLQNDVPSVQQTIIDCLDPILKNYEDVHSRRKKKMDKPIDVRVCGRTDAGVSAISQVCRARTTKSVEDVCPSDIQQAINSSNKGRSGSITCTEVVRVSDKFHPTFGATHRAYVFCLDSSPLVSLAKSFGCNATIKEISLIMDVMLQSIEGKELDFFSLSFGKVKTETTLCELPIARAVLVETNDCEAAIAIHLVGDRFLRRMVRILVATVLRETISIMRDEEDIDICLHHAKERLISIINSHDRIQSAKAASSNGLIFVGARFND</sequence>
<dbReference type="InterPro" id="IPR020094">
    <property type="entry name" value="TruA/RsuA/RluB/E/F_N"/>
</dbReference>
<proteinExistence type="predicted"/>
<accession>A0AAD3D4C1</accession>
<dbReference type="Gene3D" id="3.30.70.660">
    <property type="entry name" value="Pseudouridine synthase I, catalytic domain, C-terminal subdomain"/>
    <property type="match status" value="1"/>
</dbReference>
<dbReference type="Proteomes" id="UP001054902">
    <property type="component" value="Unassembled WGS sequence"/>
</dbReference>
<dbReference type="GO" id="GO:0031119">
    <property type="term" value="P:tRNA pseudouridine synthesis"/>
    <property type="evidence" value="ECO:0007669"/>
    <property type="project" value="TreeGrafter"/>
</dbReference>
<keyword evidence="1" id="KW-0413">Isomerase</keyword>
<dbReference type="PANTHER" id="PTHR11142:SF10">
    <property type="entry name" value="TRNA PSEUDOURIDINE SYNTHASE"/>
    <property type="match status" value="1"/>
</dbReference>
<dbReference type="Gene3D" id="3.30.70.580">
    <property type="entry name" value="Pseudouridine synthase I, catalytic domain, N-terminal subdomain"/>
    <property type="match status" value="1"/>
</dbReference>
<reference evidence="2 3" key="1">
    <citation type="journal article" date="2021" name="Sci. Rep.">
        <title>The genome of the diatom Chaetoceros tenuissimus carries an ancient integrated fragment of an extant virus.</title>
        <authorList>
            <person name="Hongo Y."/>
            <person name="Kimura K."/>
            <person name="Takaki Y."/>
            <person name="Yoshida Y."/>
            <person name="Baba S."/>
            <person name="Kobayashi G."/>
            <person name="Nagasaki K."/>
            <person name="Hano T."/>
            <person name="Tomaru Y."/>
        </authorList>
    </citation>
    <scope>NUCLEOTIDE SEQUENCE [LARGE SCALE GENOMIC DNA]</scope>
    <source>
        <strain evidence="2 3">NIES-3715</strain>
    </source>
</reference>
<organism evidence="2 3">
    <name type="scientific">Chaetoceros tenuissimus</name>
    <dbReference type="NCBI Taxonomy" id="426638"/>
    <lineage>
        <taxon>Eukaryota</taxon>
        <taxon>Sar</taxon>
        <taxon>Stramenopiles</taxon>
        <taxon>Ochrophyta</taxon>
        <taxon>Bacillariophyta</taxon>
        <taxon>Coscinodiscophyceae</taxon>
        <taxon>Chaetocerotophycidae</taxon>
        <taxon>Chaetocerotales</taxon>
        <taxon>Chaetocerotaceae</taxon>
        <taxon>Chaetoceros</taxon>
    </lineage>
</organism>
<name>A0AAD3D4C1_9STRA</name>
<evidence type="ECO:0000313" key="2">
    <source>
        <dbReference type="EMBL" id="GFH57504.1"/>
    </source>
</evidence>
<gene>
    <name evidence="2" type="ORF">CTEN210_13980</name>
</gene>
<dbReference type="AlphaFoldDB" id="A0AAD3D4C1"/>
<evidence type="ECO:0000256" key="1">
    <source>
        <dbReference type="ARBA" id="ARBA00023235"/>
    </source>
</evidence>
<keyword evidence="3" id="KW-1185">Reference proteome</keyword>
<evidence type="ECO:0000313" key="3">
    <source>
        <dbReference type="Proteomes" id="UP001054902"/>
    </source>
</evidence>